<dbReference type="AlphaFoldDB" id="A0A6J4MDK5"/>
<name>A0A6J4MDK5_9BACT</name>
<dbReference type="EMBL" id="CADCTU010000816">
    <property type="protein sequence ID" value="CAA9356537.1"/>
    <property type="molecule type" value="Genomic_DNA"/>
</dbReference>
<feature type="non-terminal residue" evidence="1">
    <location>
        <position position="1"/>
    </location>
</feature>
<dbReference type="Gene3D" id="3.30.530.20">
    <property type="match status" value="1"/>
</dbReference>
<protein>
    <submittedName>
        <fullName evidence="1">Uncharacterized protein</fullName>
    </submittedName>
</protein>
<dbReference type="SUPFAM" id="SSF55961">
    <property type="entry name" value="Bet v1-like"/>
    <property type="match status" value="1"/>
</dbReference>
<evidence type="ECO:0000313" key="1">
    <source>
        <dbReference type="EMBL" id="CAA9356537.1"/>
    </source>
</evidence>
<reference evidence="1" key="1">
    <citation type="submission" date="2020-02" db="EMBL/GenBank/DDBJ databases">
        <authorList>
            <person name="Meier V. D."/>
        </authorList>
    </citation>
    <scope>NUCLEOTIDE SEQUENCE</scope>
    <source>
        <strain evidence="1">AVDCRST_MAG11</strain>
    </source>
</reference>
<dbReference type="InterPro" id="IPR023393">
    <property type="entry name" value="START-like_dom_sf"/>
</dbReference>
<proteinExistence type="predicted"/>
<sequence>ATRLAECEPPRVLLYAGRAAPFFDLDVRLTLAPHEGGTRVAYHSALAVRTPGPLADERAAMCRLVARRAPRDLERIAALVATLVATA</sequence>
<accession>A0A6J4MDK5</accession>
<organism evidence="1">
    <name type="scientific">uncultured Gemmatimonadaceae bacterium</name>
    <dbReference type="NCBI Taxonomy" id="246130"/>
    <lineage>
        <taxon>Bacteria</taxon>
        <taxon>Pseudomonadati</taxon>
        <taxon>Gemmatimonadota</taxon>
        <taxon>Gemmatimonadia</taxon>
        <taxon>Gemmatimonadales</taxon>
        <taxon>Gemmatimonadaceae</taxon>
        <taxon>environmental samples</taxon>
    </lineage>
</organism>
<gene>
    <name evidence="1" type="ORF">AVDCRST_MAG11-3842</name>
</gene>